<dbReference type="PANTHER" id="PTHR43308:SF1">
    <property type="entry name" value="OUTER MEMBRANE PROTEIN ALPHA"/>
    <property type="match status" value="1"/>
</dbReference>
<organism evidence="3 4">
    <name type="scientific">Fusobacterium ulcerans</name>
    <dbReference type="NCBI Taxonomy" id="861"/>
    <lineage>
        <taxon>Bacteria</taxon>
        <taxon>Fusobacteriati</taxon>
        <taxon>Fusobacteriota</taxon>
        <taxon>Fusobacteriia</taxon>
        <taxon>Fusobacteriales</taxon>
        <taxon>Fusobacteriaceae</taxon>
        <taxon>Fusobacterium</taxon>
    </lineage>
</organism>
<protein>
    <submittedName>
        <fullName evidence="3">S-layer homology domain</fullName>
    </submittedName>
</protein>
<reference evidence="3 4" key="1">
    <citation type="submission" date="2018-06" db="EMBL/GenBank/DDBJ databases">
        <authorList>
            <consortium name="Pathogen Informatics"/>
            <person name="Doyle S."/>
        </authorList>
    </citation>
    <scope>NUCLEOTIDE SEQUENCE [LARGE SCALE GENOMIC DNA]</scope>
    <source>
        <strain evidence="3 4">NCTC12112</strain>
    </source>
</reference>
<dbReference type="PROSITE" id="PS51272">
    <property type="entry name" value="SLH"/>
    <property type="match status" value="1"/>
</dbReference>
<dbReference type="KEGG" id="ful:C4N20_06370"/>
<dbReference type="AlphaFoldDB" id="A0AAX1TQN9"/>
<dbReference type="Proteomes" id="UP000249008">
    <property type="component" value="Chromosome 1"/>
</dbReference>
<name>A0AAX1TQN9_9FUSO</name>
<evidence type="ECO:0000259" key="2">
    <source>
        <dbReference type="PROSITE" id="PS51272"/>
    </source>
</evidence>
<evidence type="ECO:0000313" key="3">
    <source>
        <dbReference type="EMBL" id="SQJ15917.1"/>
    </source>
</evidence>
<dbReference type="InterPro" id="IPR001119">
    <property type="entry name" value="SLH_dom"/>
</dbReference>
<evidence type="ECO:0000256" key="1">
    <source>
        <dbReference type="SAM" id="Coils"/>
    </source>
</evidence>
<sequence>MIFNIGFAALGYEDLNKEHWAYSSVENLVKKGIIKENSYKFNGGDPVSRYEFAYDLSKVLDKVDLEKANKEDLNILEALILEFSKELNKIGFDTETYNSKIDNINETVELLKRRVNENEIIIDQLKVRIEKLENKK</sequence>
<accession>A0AAX1TQN9</accession>
<keyword evidence="1" id="KW-0175">Coiled coil</keyword>
<feature type="coiled-coil region" evidence="1">
    <location>
        <begin position="94"/>
        <end position="135"/>
    </location>
</feature>
<dbReference type="Pfam" id="PF00395">
    <property type="entry name" value="SLH"/>
    <property type="match status" value="1"/>
</dbReference>
<proteinExistence type="predicted"/>
<dbReference type="PANTHER" id="PTHR43308">
    <property type="entry name" value="OUTER MEMBRANE PROTEIN ALPHA-RELATED"/>
    <property type="match status" value="1"/>
</dbReference>
<feature type="domain" description="SLH" evidence="2">
    <location>
        <begin position="8"/>
        <end position="70"/>
    </location>
</feature>
<gene>
    <name evidence="3" type="ORF">NCTC12112_03164</name>
</gene>
<evidence type="ECO:0000313" key="4">
    <source>
        <dbReference type="Proteomes" id="UP000249008"/>
    </source>
</evidence>
<dbReference type="EMBL" id="LS483487">
    <property type="protein sequence ID" value="SQJ15917.1"/>
    <property type="molecule type" value="Genomic_DNA"/>
</dbReference>
<dbReference type="InterPro" id="IPR051465">
    <property type="entry name" value="Cell_Envelope_Struct_Comp"/>
</dbReference>